<dbReference type="EMBL" id="JADNRY010000641">
    <property type="protein sequence ID" value="KAF9032344.1"/>
    <property type="molecule type" value="Genomic_DNA"/>
</dbReference>
<organism evidence="1 2">
    <name type="scientific">Rhodocollybia butyracea</name>
    <dbReference type="NCBI Taxonomy" id="206335"/>
    <lineage>
        <taxon>Eukaryota</taxon>
        <taxon>Fungi</taxon>
        <taxon>Dikarya</taxon>
        <taxon>Basidiomycota</taxon>
        <taxon>Agaricomycotina</taxon>
        <taxon>Agaricomycetes</taxon>
        <taxon>Agaricomycetidae</taxon>
        <taxon>Agaricales</taxon>
        <taxon>Marasmiineae</taxon>
        <taxon>Omphalotaceae</taxon>
        <taxon>Rhodocollybia</taxon>
    </lineage>
</organism>
<sequence>MSTREITAARSEVNNYSSPICGLPSEILGSIFLSLKDINQPWVYRESETKKKKHLGFIQVTFVCRCFRETAIATPRLWSNIAFELGPEWMITMMERAMVAPIFLPQRFHLQELMLSGPEDEVADLSPCLIEPALMHDARVSQSQSSDS</sequence>
<proteinExistence type="predicted"/>
<keyword evidence="2" id="KW-1185">Reference proteome</keyword>
<dbReference type="Proteomes" id="UP000772434">
    <property type="component" value="Unassembled WGS sequence"/>
</dbReference>
<evidence type="ECO:0008006" key="3">
    <source>
        <dbReference type="Google" id="ProtNLM"/>
    </source>
</evidence>
<dbReference type="OrthoDB" id="2884925at2759"/>
<evidence type="ECO:0000313" key="2">
    <source>
        <dbReference type="Proteomes" id="UP000772434"/>
    </source>
</evidence>
<dbReference type="AlphaFoldDB" id="A0A9P5TX55"/>
<evidence type="ECO:0000313" key="1">
    <source>
        <dbReference type="EMBL" id="KAF9032344.1"/>
    </source>
</evidence>
<protein>
    <recommendedName>
        <fullName evidence="3">F-box domain-containing protein</fullName>
    </recommendedName>
</protein>
<reference evidence="1" key="1">
    <citation type="submission" date="2020-11" db="EMBL/GenBank/DDBJ databases">
        <authorList>
            <consortium name="DOE Joint Genome Institute"/>
            <person name="Ahrendt S."/>
            <person name="Riley R."/>
            <person name="Andreopoulos W."/>
            <person name="Labutti K."/>
            <person name="Pangilinan J."/>
            <person name="Ruiz-Duenas F.J."/>
            <person name="Barrasa J.M."/>
            <person name="Sanchez-Garcia M."/>
            <person name="Camarero S."/>
            <person name="Miyauchi S."/>
            <person name="Serrano A."/>
            <person name="Linde D."/>
            <person name="Babiker R."/>
            <person name="Drula E."/>
            <person name="Ayuso-Fernandez I."/>
            <person name="Pacheco R."/>
            <person name="Padilla G."/>
            <person name="Ferreira P."/>
            <person name="Barriuso J."/>
            <person name="Kellner H."/>
            <person name="Castanera R."/>
            <person name="Alfaro M."/>
            <person name="Ramirez L."/>
            <person name="Pisabarro A.G."/>
            <person name="Kuo A."/>
            <person name="Tritt A."/>
            <person name="Lipzen A."/>
            <person name="He G."/>
            <person name="Yan M."/>
            <person name="Ng V."/>
            <person name="Cullen D."/>
            <person name="Martin F."/>
            <person name="Rosso M.-N."/>
            <person name="Henrissat B."/>
            <person name="Hibbett D."/>
            <person name="Martinez A.T."/>
            <person name="Grigoriev I.V."/>
        </authorList>
    </citation>
    <scope>NUCLEOTIDE SEQUENCE</scope>
    <source>
        <strain evidence="1">AH 40177</strain>
    </source>
</reference>
<accession>A0A9P5TX55</accession>
<comment type="caution">
    <text evidence="1">The sequence shown here is derived from an EMBL/GenBank/DDBJ whole genome shotgun (WGS) entry which is preliminary data.</text>
</comment>
<gene>
    <name evidence="1" type="ORF">BDP27DRAFT_1436016</name>
</gene>
<name>A0A9P5TX55_9AGAR</name>